<keyword evidence="2" id="KW-1185">Reference proteome</keyword>
<comment type="caution">
    <text evidence="1">The sequence shown here is derived from an EMBL/GenBank/DDBJ whole genome shotgun (WGS) entry which is preliminary data.</text>
</comment>
<dbReference type="STRING" id="1489064.WH96_15560"/>
<dbReference type="Pfam" id="PF06299">
    <property type="entry name" value="DUF1045"/>
    <property type="match status" value="1"/>
</dbReference>
<dbReference type="AlphaFoldDB" id="A0A0H2MT00"/>
<dbReference type="InterPro" id="IPR009389">
    <property type="entry name" value="DUF1045"/>
</dbReference>
<dbReference type="Gene3D" id="3.90.1140.10">
    <property type="entry name" value="Cyclic phosphodiesterase"/>
    <property type="match status" value="1"/>
</dbReference>
<evidence type="ECO:0008006" key="3">
    <source>
        <dbReference type="Google" id="ProtNLM"/>
    </source>
</evidence>
<dbReference type="PATRIC" id="fig|1489064.4.peg.81"/>
<dbReference type="PIRSF" id="PIRSF033328">
    <property type="entry name" value="Phest_Mll4975"/>
    <property type="match status" value="1"/>
</dbReference>
<dbReference type="RefSeq" id="WP_047765131.1">
    <property type="nucleotide sequence ID" value="NZ_LAQL01000010.1"/>
</dbReference>
<reference evidence="1 2" key="1">
    <citation type="submission" date="2015-03" db="EMBL/GenBank/DDBJ databases">
        <title>Genome Sequence of Kiloniella spongiae MEBiC09566, isolated from a marine sponge.</title>
        <authorList>
            <person name="Shao Z."/>
            <person name="Wang L."/>
            <person name="Li X."/>
        </authorList>
    </citation>
    <scope>NUCLEOTIDE SEQUENCE [LARGE SCALE GENOMIC DNA]</scope>
    <source>
        <strain evidence="1 2">MEBiC09566</strain>
    </source>
</reference>
<dbReference type="OrthoDB" id="4954742at2"/>
<sequence>MVYERYAIYYTPRLESRLGQFGNAWFGYDPVSRDDIPRPVIKGMTLQEIEKITQGAGRYAFHGTLRSPFKLRKNRNFNSLNKSLESFATKIHPIICGPLSIRSIGRFLALVPDDPESQIPNLAEQCMRTFDNFRLAPGKEEIDRRRQAGLTTIQEQLLLRWGYPFVMEEFRFHLTLSDKLEGMDLIKYQAILEEHCEGLCKERFVIDEIALFGDPGQGGKFEEISRYKLSAIS</sequence>
<accession>A0A0H2MT00</accession>
<evidence type="ECO:0000313" key="2">
    <source>
        <dbReference type="Proteomes" id="UP000035444"/>
    </source>
</evidence>
<protein>
    <recommendedName>
        <fullName evidence="3">Phosphonate metabolism protein</fullName>
    </recommendedName>
</protein>
<dbReference type="Proteomes" id="UP000035444">
    <property type="component" value="Unassembled WGS sequence"/>
</dbReference>
<proteinExistence type="predicted"/>
<name>A0A0H2MT00_9PROT</name>
<gene>
    <name evidence="1" type="ORF">WH96_15560</name>
</gene>
<organism evidence="1 2">
    <name type="scientific">Kiloniella spongiae</name>
    <dbReference type="NCBI Taxonomy" id="1489064"/>
    <lineage>
        <taxon>Bacteria</taxon>
        <taxon>Pseudomonadati</taxon>
        <taxon>Pseudomonadota</taxon>
        <taxon>Alphaproteobacteria</taxon>
        <taxon>Rhodospirillales</taxon>
        <taxon>Kiloniellaceae</taxon>
        <taxon>Kiloniella</taxon>
    </lineage>
</organism>
<evidence type="ECO:0000313" key="1">
    <source>
        <dbReference type="EMBL" id="KLN59800.1"/>
    </source>
</evidence>
<dbReference type="EMBL" id="LAQL01000010">
    <property type="protein sequence ID" value="KLN59800.1"/>
    <property type="molecule type" value="Genomic_DNA"/>
</dbReference>